<proteinExistence type="inferred from homology"/>
<dbReference type="PANTHER" id="PTHR43187">
    <property type="entry name" value="GLUTAMINE AMIDOTRANSFERASE DUG3-RELATED"/>
    <property type="match status" value="1"/>
</dbReference>
<dbReference type="PROSITE" id="PS51278">
    <property type="entry name" value="GATASE_TYPE_2"/>
    <property type="match status" value="1"/>
</dbReference>
<dbReference type="InterPro" id="IPR032889">
    <property type="entry name" value="EgtC_Actinobacteria"/>
</dbReference>
<name>A0A5C4QJ98_9ACTN</name>
<accession>A0A5C4QJ98</accession>
<reference evidence="4 5" key="1">
    <citation type="submission" date="2019-06" db="EMBL/GenBank/DDBJ databases">
        <title>Micromonospora ordensis sp. nov., isolated from deep marine sediment.</title>
        <authorList>
            <person name="Veyisoglu A."/>
            <person name="Carro L."/>
            <person name="Klenk H.-P."/>
            <person name="Sahin N."/>
        </authorList>
    </citation>
    <scope>NUCLEOTIDE SEQUENCE [LARGE SCALE GENOMIC DNA]</scope>
    <source>
        <strain evidence="4 5">S2509</strain>
    </source>
</reference>
<evidence type="ECO:0000313" key="5">
    <source>
        <dbReference type="Proteomes" id="UP000306145"/>
    </source>
</evidence>
<comment type="function">
    <text evidence="2">Catalyzes the hydrolysis of the gamma-glutamyl amide bond of hercynyl-gamma-L-glutamyl-L-cysteine sulfoxide to produce hercynylcysteine sulfoxide, a step in the biosynthesis pathway of ergothioneine.</text>
</comment>
<evidence type="ECO:0000256" key="2">
    <source>
        <dbReference type="HAMAP-Rule" id="MF_02036"/>
    </source>
</evidence>
<evidence type="ECO:0000256" key="1">
    <source>
        <dbReference type="ARBA" id="ARBA00022962"/>
    </source>
</evidence>
<dbReference type="SUPFAM" id="SSF56235">
    <property type="entry name" value="N-terminal nucleophile aminohydrolases (Ntn hydrolases)"/>
    <property type="match status" value="1"/>
</dbReference>
<dbReference type="HAMAP" id="MF_02036">
    <property type="entry name" value="EgtC"/>
    <property type="match status" value="1"/>
</dbReference>
<dbReference type="Gene3D" id="3.60.20.10">
    <property type="entry name" value="Glutamine Phosphoribosylpyrophosphate, subunit 1, domain 1"/>
    <property type="match status" value="1"/>
</dbReference>
<dbReference type="CDD" id="cd01908">
    <property type="entry name" value="YafJ"/>
    <property type="match status" value="1"/>
</dbReference>
<evidence type="ECO:0000313" key="4">
    <source>
        <dbReference type="EMBL" id="TNH25262.1"/>
    </source>
</evidence>
<dbReference type="UniPathway" id="UPA01014"/>
<protein>
    <recommendedName>
        <fullName evidence="2">Gamma-glutamyl-hercynylcysteine sulfoxide hydrolase</fullName>
        <ecNumber evidence="2">3.5.1.118</ecNumber>
    </recommendedName>
    <alternativeName>
        <fullName evidence="2">Gamma-glutamyl hercynylcysteine S-oxide hydrolase</fullName>
    </alternativeName>
</protein>
<organism evidence="4 5">
    <name type="scientific">Micromonospora orduensis</name>
    <dbReference type="NCBI Taxonomy" id="1420891"/>
    <lineage>
        <taxon>Bacteria</taxon>
        <taxon>Bacillati</taxon>
        <taxon>Actinomycetota</taxon>
        <taxon>Actinomycetes</taxon>
        <taxon>Micromonosporales</taxon>
        <taxon>Micromonosporaceae</taxon>
        <taxon>Micromonospora</taxon>
    </lineage>
</organism>
<dbReference type="OrthoDB" id="9804310at2"/>
<dbReference type="NCBIfam" id="TIGR03442">
    <property type="entry name" value="ergothioneine biosynthesis protein EgtC"/>
    <property type="match status" value="1"/>
</dbReference>
<comment type="pathway">
    <text evidence="2">Amino-acid biosynthesis; ergothioneine biosynthesis.</text>
</comment>
<evidence type="ECO:0000259" key="3">
    <source>
        <dbReference type="PROSITE" id="PS51278"/>
    </source>
</evidence>
<dbReference type="GO" id="GO:0016811">
    <property type="term" value="F:hydrolase activity, acting on carbon-nitrogen (but not peptide) bonds, in linear amides"/>
    <property type="evidence" value="ECO:0007669"/>
    <property type="project" value="UniProtKB-UniRule"/>
</dbReference>
<gene>
    <name evidence="2 4" type="primary">egtC</name>
    <name evidence="4" type="ORF">FHG89_23420</name>
</gene>
<comment type="caution">
    <text evidence="4">The sequence shown here is derived from an EMBL/GenBank/DDBJ whole genome shotgun (WGS) entry which is preliminary data.</text>
</comment>
<keyword evidence="2" id="KW-0378">Hydrolase</keyword>
<dbReference type="InterPro" id="IPR017808">
    <property type="entry name" value="EgtC"/>
</dbReference>
<dbReference type="GO" id="GO:0052699">
    <property type="term" value="P:ergothioneine biosynthetic process"/>
    <property type="evidence" value="ECO:0007669"/>
    <property type="project" value="UniProtKB-UniRule"/>
</dbReference>
<sequence length="248" mass="26109">MCRHLAYLGPPVTLAELLFEPAYSLVRQSWAPRDMRGGGTINADGFGVGWYPGDGEPVRYRRAQPIWSDPTIADLAAVTRSGAVLAAVRSATVGMAVLDGAAAPFAEGRWLFSHNGVIRGWPDAVVPLAATLPVRDLLTLDAATDSALLWALVRHRLRAGEDAARAVAETVADVAAAAPGSRLNLLLTDGRSVVASVAGHALSVRAARGSVLLASEPHDDAPGWRPVPEGQLVTATADEVRVRPLPIR</sequence>
<keyword evidence="1 2" id="KW-0315">Glutamine amidotransferase</keyword>
<dbReference type="InterPro" id="IPR026869">
    <property type="entry name" value="EgtC-like"/>
</dbReference>
<dbReference type="RefSeq" id="WP_139586563.1">
    <property type="nucleotide sequence ID" value="NZ_VDFY01000203.1"/>
</dbReference>
<dbReference type="EMBL" id="VDFY01000203">
    <property type="protein sequence ID" value="TNH25262.1"/>
    <property type="molecule type" value="Genomic_DNA"/>
</dbReference>
<dbReference type="Proteomes" id="UP000306145">
    <property type="component" value="Unassembled WGS sequence"/>
</dbReference>
<dbReference type="PANTHER" id="PTHR43187:SF2">
    <property type="entry name" value="GAMMA-GLUTAMYL-HERCYNYLCYSTEINE SULFOXIDE HYDROLASE"/>
    <property type="match status" value="1"/>
</dbReference>
<keyword evidence="5" id="KW-1185">Reference proteome</keyword>
<dbReference type="InterPro" id="IPR052373">
    <property type="entry name" value="Gamma-glu_amide_hydrolase"/>
</dbReference>
<dbReference type="Pfam" id="PF13230">
    <property type="entry name" value="GATase_4"/>
    <property type="match status" value="1"/>
</dbReference>
<dbReference type="InterPro" id="IPR017932">
    <property type="entry name" value="GATase_2_dom"/>
</dbReference>
<feature type="domain" description="Glutamine amidotransferase type-2" evidence="3">
    <location>
        <begin position="2"/>
        <end position="248"/>
    </location>
</feature>
<dbReference type="InterPro" id="IPR029055">
    <property type="entry name" value="Ntn_hydrolases_N"/>
</dbReference>
<dbReference type="EC" id="3.5.1.118" evidence="2"/>
<comment type="catalytic activity">
    <reaction evidence="2">
        <text>gamma-L-glutamyl-hercynylcysteine S-oxide + H2O = S-(hercyn-2-yl)-L-cysteine S-oxide + L-glutamate</text>
        <dbReference type="Rhea" id="RHEA:42684"/>
        <dbReference type="ChEBI" id="CHEBI:15377"/>
        <dbReference type="ChEBI" id="CHEBI:29985"/>
        <dbReference type="ChEBI" id="CHEBI:82703"/>
        <dbReference type="ChEBI" id="CHEBI:82706"/>
        <dbReference type="EC" id="3.5.1.118"/>
    </reaction>
</comment>
<dbReference type="AlphaFoldDB" id="A0A5C4QJ98"/>